<evidence type="ECO:0000256" key="1">
    <source>
        <dbReference type="SAM" id="MobiDB-lite"/>
    </source>
</evidence>
<name>A0A380E869_STAAU</name>
<organism evidence="3 4">
    <name type="scientific">Staphylococcus aureus</name>
    <dbReference type="NCBI Taxonomy" id="1280"/>
    <lineage>
        <taxon>Bacteria</taxon>
        <taxon>Bacillati</taxon>
        <taxon>Bacillota</taxon>
        <taxon>Bacilli</taxon>
        <taxon>Bacillales</taxon>
        <taxon>Staphylococcaceae</taxon>
        <taxon>Staphylococcus</taxon>
    </lineage>
</organism>
<feature type="region of interest" description="Disordered" evidence="1">
    <location>
        <begin position="92"/>
        <end position="135"/>
    </location>
</feature>
<evidence type="ECO:0000313" key="4">
    <source>
        <dbReference type="Proteomes" id="UP000254116"/>
    </source>
</evidence>
<dbReference type="Pfam" id="PF09299">
    <property type="entry name" value="Mu-transpos_C"/>
    <property type="match status" value="1"/>
</dbReference>
<dbReference type="SUPFAM" id="SSF50610">
    <property type="entry name" value="mu transposase, C-terminal domain"/>
    <property type="match status" value="1"/>
</dbReference>
<dbReference type="InterPro" id="IPR009004">
    <property type="entry name" value="Transposase_Mu_C"/>
</dbReference>
<dbReference type="Gene3D" id="2.30.30.130">
    <property type="entry name" value="Transposase, Mu, C-terminal"/>
    <property type="match status" value="1"/>
</dbReference>
<dbReference type="AlphaFoldDB" id="A0A380E869"/>
<protein>
    <submittedName>
        <fullName evidence="3">Integrase core domain-containing protein</fullName>
    </submittedName>
</protein>
<dbReference type="Proteomes" id="UP000254116">
    <property type="component" value="Unassembled WGS sequence"/>
</dbReference>
<proteinExistence type="predicted"/>
<accession>A0A380E869</accession>
<dbReference type="EMBL" id="UHBY01000002">
    <property type="protein sequence ID" value="SUL29148.1"/>
    <property type="molecule type" value="Genomic_DNA"/>
</dbReference>
<feature type="domain" description="Transposase-like Mu C-terminal" evidence="2">
    <location>
        <begin position="10"/>
        <end position="69"/>
    </location>
</feature>
<sequence length="135" mass="15812">MPSSLEQLDLLLLEIPKSRKIHSDGIHFQGFRYSNTNLAAYVGEYVLIRYNPNDMAEIRVFYRDEFLCTAISPDLADYSIDIKDIQHARSQRRKHLKQNIASPSTTDLIKEEKNYGYSPQETTKNVKKLKRYRND</sequence>
<evidence type="ECO:0000313" key="3">
    <source>
        <dbReference type="EMBL" id="SUL29148.1"/>
    </source>
</evidence>
<gene>
    <name evidence="3" type="ORF">NCTC10702_00077</name>
</gene>
<evidence type="ECO:0000259" key="2">
    <source>
        <dbReference type="Pfam" id="PF09299"/>
    </source>
</evidence>
<dbReference type="InterPro" id="IPR015378">
    <property type="entry name" value="Transposase-like_Mu_C"/>
</dbReference>
<reference evidence="3 4" key="1">
    <citation type="submission" date="2018-06" db="EMBL/GenBank/DDBJ databases">
        <authorList>
            <consortium name="Pathogen Informatics"/>
            <person name="Doyle S."/>
        </authorList>
    </citation>
    <scope>NUCLEOTIDE SEQUENCE [LARGE SCALE GENOMIC DNA]</scope>
    <source>
        <strain evidence="3 4">NCTC10702</strain>
    </source>
</reference>
<feature type="compositionally biased region" description="Basic residues" evidence="1">
    <location>
        <begin position="125"/>
        <end position="135"/>
    </location>
</feature>